<dbReference type="Gene3D" id="3.40.50.12370">
    <property type="match status" value="1"/>
</dbReference>
<comment type="similarity">
    <text evidence="1">Belongs to the universal stress protein A family.</text>
</comment>
<proteinExistence type="inferred from homology"/>
<evidence type="ECO:0000313" key="4">
    <source>
        <dbReference type="Proteomes" id="UP001597308"/>
    </source>
</evidence>
<dbReference type="Proteomes" id="UP001597308">
    <property type="component" value="Unassembled WGS sequence"/>
</dbReference>
<gene>
    <name evidence="3" type="ORF">ACFSCV_07970</name>
</gene>
<name>A0ABW4KA30_9HYPH</name>
<dbReference type="InterPro" id="IPR006016">
    <property type="entry name" value="UspA"/>
</dbReference>
<keyword evidence="4" id="KW-1185">Reference proteome</keyword>
<dbReference type="RefSeq" id="WP_378798677.1">
    <property type="nucleotide sequence ID" value="NZ_JBHUER010000004.1"/>
</dbReference>
<accession>A0ABW4KA30</accession>
<dbReference type="CDD" id="cd00293">
    <property type="entry name" value="USP-like"/>
    <property type="match status" value="1"/>
</dbReference>
<dbReference type="PANTHER" id="PTHR46268">
    <property type="entry name" value="STRESS RESPONSE PROTEIN NHAX"/>
    <property type="match status" value="1"/>
</dbReference>
<evidence type="ECO:0000259" key="2">
    <source>
        <dbReference type="Pfam" id="PF00582"/>
    </source>
</evidence>
<dbReference type="EMBL" id="JBHUER010000004">
    <property type="protein sequence ID" value="MFD1702940.1"/>
    <property type="molecule type" value="Genomic_DNA"/>
</dbReference>
<dbReference type="PANTHER" id="PTHR46268:SF15">
    <property type="entry name" value="UNIVERSAL STRESS PROTEIN HP_0031"/>
    <property type="match status" value="1"/>
</dbReference>
<dbReference type="SUPFAM" id="SSF52402">
    <property type="entry name" value="Adenine nucleotide alpha hydrolases-like"/>
    <property type="match status" value="2"/>
</dbReference>
<evidence type="ECO:0000256" key="1">
    <source>
        <dbReference type="ARBA" id="ARBA00008791"/>
    </source>
</evidence>
<protein>
    <submittedName>
        <fullName evidence="3">Universal stress protein</fullName>
    </submittedName>
</protein>
<organism evidence="3 4">
    <name type="scientific">Methylopila henanensis</name>
    <dbReference type="NCBI Taxonomy" id="873516"/>
    <lineage>
        <taxon>Bacteria</taxon>
        <taxon>Pseudomonadati</taxon>
        <taxon>Pseudomonadota</taxon>
        <taxon>Alphaproteobacteria</taxon>
        <taxon>Hyphomicrobiales</taxon>
        <taxon>Methylopilaceae</taxon>
        <taxon>Methylopila</taxon>
    </lineage>
</organism>
<reference evidence="4" key="1">
    <citation type="journal article" date="2019" name="Int. J. Syst. Evol. Microbiol.">
        <title>The Global Catalogue of Microorganisms (GCM) 10K type strain sequencing project: providing services to taxonomists for standard genome sequencing and annotation.</title>
        <authorList>
            <consortium name="The Broad Institute Genomics Platform"/>
            <consortium name="The Broad Institute Genome Sequencing Center for Infectious Disease"/>
            <person name="Wu L."/>
            <person name="Ma J."/>
        </authorList>
    </citation>
    <scope>NUCLEOTIDE SEQUENCE [LARGE SCALE GENOMIC DNA]</scope>
    <source>
        <strain evidence="4">KCTC 23707</strain>
    </source>
</reference>
<comment type="caution">
    <text evidence="3">The sequence shown here is derived from an EMBL/GenBank/DDBJ whole genome shotgun (WGS) entry which is preliminary data.</text>
</comment>
<evidence type="ECO:0000313" key="3">
    <source>
        <dbReference type="EMBL" id="MFD1702940.1"/>
    </source>
</evidence>
<feature type="domain" description="UspA" evidence="2">
    <location>
        <begin position="210"/>
        <end position="271"/>
    </location>
</feature>
<sequence length="273" mass="29434">MTRPTAAAPSYASVLAHFDLSPYAAPRGRLAASLADMFGARLTGVAAEQALLLYDDGLGAEAERRRVERDLELARQTFLDVAGSRNDLEWRSGFLAPDRHVVEQARAADIVVVGRRASYDQIDPMLGVSPGYVVMECGRPVLVAPPEVDDLSIRAVVVAWKDTREARRAVYDALPLLVRAGEVVVVAATPSFRDEGAEDVAAWLGRHGANSRPLVRAGELSSVAEELLDVADDLRAGLIVSGAYGHSRTREWMFGGVTKDLLETAPVPLLLSH</sequence>
<dbReference type="Pfam" id="PF00582">
    <property type="entry name" value="Usp"/>
    <property type="match status" value="1"/>
</dbReference>